<organism evidence="1 2">
    <name type="scientific">Thermoproteota archaeon</name>
    <dbReference type="NCBI Taxonomy" id="2056631"/>
    <lineage>
        <taxon>Archaea</taxon>
        <taxon>Thermoproteota</taxon>
    </lineage>
</organism>
<gene>
    <name evidence="1" type="ORF">DRJ26_01855</name>
</gene>
<comment type="caution">
    <text evidence="1">The sequence shown here is derived from an EMBL/GenBank/DDBJ whole genome shotgun (WGS) entry which is preliminary data.</text>
</comment>
<evidence type="ECO:0000313" key="1">
    <source>
        <dbReference type="EMBL" id="RLE54502.1"/>
    </source>
</evidence>
<evidence type="ECO:0008006" key="3">
    <source>
        <dbReference type="Google" id="ProtNLM"/>
    </source>
</evidence>
<dbReference type="AlphaFoldDB" id="A0A497F5L3"/>
<reference evidence="1 2" key="1">
    <citation type="submission" date="2018-06" db="EMBL/GenBank/DDBJ databases">
        <title>Extensive metabolic versatility and redundancy in microbially diverse, dynamic hydrothermal sediments.</title>
        <authorList>
            <person name="Dombrowski N."/>
            <person name="Teske A."/>
            <person name="Baker B.J."/>
        </authorList>
    </citation>
    <scope>NUCLEOTIDE SEQUENCE [LARGE SCALE GENOMIC DNA]</scope>
    <source>
        <strain evidence="1">B20_G2</strain>
    </source>
</reference>
<evidence type="ECO:0000313" key="2">
    <source>
        <dbReference type="Proteomes" id="UP000269499"/>
    </source>
</evidence>
<protein>
    <recommendedName>
        <fullName evidence="3">Polymerase nucleotidyl transferase domain-containing protein</fullName>
    </recommendedName>
</protein>
<dbReference type="Proteomes" id="UP000269499">
    <property type="component" value="Unassembled WGS sequence"/>
</dbReference>
<accession>A0A497F5L3</accession>
<proteinExistence type="predicted"/>
<sequence length="349" mass="39933">MSQRRTGAIEGFFIESADNLIFDVKGHVHPPDRIIAYVRYVPDENGTRVKCGVKYRKIYSLWERSCFLKSRYPHYIYYDPNFNTSLQAVPRRLIRVIYDPTERLAQMSNARESLDGIELAALDFVETLSGFSDVPLSSFGVTGSILVGLHKDSSDIDVVVYGAKNCISMYNSMEYAFTGSSKIERYNLDKLIRLYKFRSRDTYIPLKMFLKIEARKLLQGLFGGRDFYIRLVKKPGEVDWSYGNLMCMSIGRARIKARIVDASESIFTPCKYLIEDVHFLKGKECPNLTEIFSFRGRFCECAFDGEEVVAEGKAEKVILSDGSTYSRLILGESTKDFIVPKILSKFYTT</sequence>
<name>A0A497F5L3_9CREN</name>
<dbReference type="EMBL" id="QMRA01000023">
    <property type="protein sequence ID" value="RLE54502.1"/>
    <property type="molecule type" value="Genomic_DNA"/>
</dbReference>